<dbReference type="InterPro" id="IPR039421">
    <property type="entry name" value="Type_1_exporter"/>
</dbReference>
<feature type="transmembrane region" description="Helical" evidence="8">
    <location>
        <begin position="35"/>
        <end position="56"/>
    </location>
</feature>
<keyword evidence="12" id="KW-1185">Reference proteome</keyword>
<gene>
    <name evidence="11" type="ORF">U14_00328</name>
</gene>
<dbReference type="CDD" id="cd18545">
    <property type="entry name" value="ABC_6TM_YknV_like"/>
    <property type="match status" value="1"/>
</dbReference>
<dbReference type="GO" id="GO:0016887">
    <property type="term" value="F:ATP hydrolysis activity"/>
    <property type="evidence" value="ECO:0007669"/>
    <property type="project" value="InterPro"/>
</dbReference>
<dbReference type="PROSITE" id="PS00211">
    <property type="entry name" value="ABC_TRANSPORTER_1"/>
    <property type="match status" value="1"/>
</dbReference>
<evidence type="ECO:0000256" key="3">
    <source>
        <dbReference type="ARBA" id="ARBA00022692"/>
    </source>
</evidence>
<keyword evidence="3 8" id="KW-0812">Transmembrane</keyword>
<dbReference type="InterPro" id="IPR003439">
    <property type="entry name" value="ABC_transporter-like_ATP-bd"/>
</dbReference>
<name>A0A0S6VVL5_9BACT</name>
<sequence>MARNKFDIDEELDEEFNAATIRRLLTYILPHHKKVLFAVAMMLLSSAASLTGPYLVKIALDSAIPQKNVWRLAELSLIYLGFLILSGVCLRQRIKIMTEMGESVIYEIRKDVFETLQKLPFTYYDSRPHGKILIRVTNYVNSLGDLLANGIINLITDLFSLAVIVVFMLLIDVHLSLIALAWMPVLLGVVFLLKNKQRRAWQAVSRKQSNMNAYLHESISGVKVTQSFAREAENANIFRRLNLEYRQEWMPAVRIIFLIWPSIETISVASVLMIYVTGVTWFAGSVSLGTLIAFVGYVWRFWQPITSLGNFYNSLVVAAAYLERIFETIDEQPVVFDHPEAKPLPRIAGHVEFRDVSFGYEPGHPVLHRLNFAAQPGQTIAMVGSTGAGKTTIISLLSRFYNIEQGQVLIDGHDVQRVTLHSLRSQMGIMLQDSFLFSGTIMDNIRYGRLDATDEEVIAAAKAVHAHDFIETLAEQYATQVNERGVRLSVGQRQLISFARTMLADPRILILDEATSSIDTETEIKVQNGIARLLQGRTSFIIAHRLSTIRNADRIFYLEHGNILETGTHDELLNRKGAYYTMYAAQMM</sequence>
<evidence type="ECO:0000313" key="12">
    <source>
        <dbReference type="Proteomes" id="UP000030700"/>
    </source>
</evidence>
<dbReference type="InterPro" id="IPR003593">
    <property type="entry name" value="AAA+_ATPase"/>
</dbReference>
<dbReference type="FunFam" id="3.40.50.300:FF:000287">
    <property type="entry name" value="Multidrug ABC transporter ATP-binding protein"/>
    <property type="match status" value="1"/>
</dbReference>
<feature type="transmembrane region" description="Helical" evidence="8">
    <location>
        <begin position="281"/>
        <end position="299"/>
    </location>
</feature>
<dbReference type="Pfam" id="PF00664">
    <property type="entry name" value="ABC_membrane"/>
    <property type="match status" value="1"/>
</dbReference>
<evidence type="ECO:0000256" key="4">
    <source>
        <dbReference type="ARBA" id="ARBA00022741"/>
    </source>
</evidence>
<accession>A0A0S6VVL5</accession>
<dbReference type="EMBL" id="DF820455">
    <property type="protein sequence ID" value="GAK49110.1"/>
    <property type="molecule type" value="Genomic_DNA"/>
</dbReference>
<feature type="transmembrane region" description="Helical" evidence="8">
    <location>
        <begin position="151"/>
        <end position="171"/>
    </location>
</feature>
<dbReference type="InterPro" id="IPR027417">
    <property type="entry name" value="P-loop_NTPase"/>
</dbReference>
<feature type="domain" description="ABC transmembrane type-1" evidence="10">
    <location>
        <begin position="36"/>
        <end position="315"/>
    </location>
</feature>
<dbReference type="GO" id="GO:0005524">
    <property type="term" value="F:ATP binding"/>
    <property type="evidence" value="ECO:0007669"/>
    <property type="project" value="UniProtKB-KW"/>
</dbReference>
<dbReference type="GO" id="GO:0005886">
    <property type="term" value="C:plasma membrane"/>
    <property type="evidence" value="ECO:0007669"/>
    <property type="project" value="UniProtKB-SubCell"/>
</dbReference>
<keyword evidence="5" id="KW-0067">ATP-binding</keyword>
<dbReference type="AlphaFoldDB" id="A0A0S6VVL5"/>
<feature type="transmembrane region" description="Helical" evidence="8">
    <location>
        <begin position="68"/>
        <end position="90"/>
    </location>
</feature>
<evidence type="ECO:0000259" key="9">
    <source>
        <dbReference type="PROSITE" id="PS50893"/>
    </source>
</evidence>
<evidence type="ECO:0000256" key="2">
    <source>
        <dbReference type="ARBA" id="ARBA00022448"/>
    </source>
</evidence>
<keyword evidence="6 8" id="KW-1133">Transmembrane helix</keyword>
<evidence type="ECO:0000256" key="6">
    <source>
        <dbReference type="ARBA" id="ARBA00022989"/>
    </source>
</evidence>
<dbReference type="GO" id="GO:0015421">
    <property type="term" value="F:ABC-type oligopeptide transporter activity"/>
    <property type="evidence" value="ECO:0007669"/>
    <property type="project" value="TreeGrafter"/>
</dbReference>
<organism evidence="11">
    <name type="scientific">Candidatus Moduliflexus flocculans</name>
    <dbReference type="NCBI Taxonomy" id="1499966"/>
    <lineage>
        <taxon>Bacteria</taxon>
        <taxon>Candidatus Moduliflexota</taxon>
        <taxon>Candidatus Moduliflexia</taxon>
        <taxon>Candidatus Moduliflexales</taxon>
        <taxon>Candidatus Moduliflexaceae</taxon>
    </lineage>
</organism>
<dbReference type="PANTHER" id="PTHR43394">
    <property type="entry name" value="ATP-DEPENDENT PERMEASE MDL1, MITOCHONDRIAL"/>
    <property type="match status" value="1"/>
</dbReference>
<dbReference type="InterPro" id="IPR017871">
    <property type="entry name" value="ABC_transporter-like_CS"/>
</dbReference>
<dbReference type="CDD" id="cd03254">
    <property type="entry name" value="ABCC_Glucan_exporter_like"/>
    <property type="match status" value="1"/>
</dbReference>
<dbReference type="Gene3D" id="1.20.1560.10">
    <property type="entry name" value="ABC transporter type 1, transmembrane domain"/>
    <property type="match status" value="1"/>
</dbReference>
<dbReference type="STRING" id="1499966.U14_00328"/>
<dbReference type="Proteomes" id="UP000030700">
    <property type="component" value="Unassembled WGS sequence"/>
</dbReference>
<feature type="domain" description="ABC transporter" evidence="9">
    <location>
        <begin position="351"/>
        <end position="585"/>
    </location>
</feature>
<protein>
    <submittedName>
        <fullName evidence="11">ABC transporter transmembrane region</fullName>
    </submittedName>
</protein>
<evidence type="ECO:0000256" key="5">
    <source>
        <dbReference type="ARBA" id="ARBA00022840"/>
    </source>
</evidence>
<feature type="transmembrane region" description="Helical" evidence="8">
    <location>
        <begin position="255"/>
        <end position="275"/>
    </location>
</feature>
<keyword evidence="4" id="KW-0547">Nucleotide-binding</keyword>
<reference evidence="11" key="1">
    <citation type="journal article" date="2015" name="PeerJ">
        <title>First genomic representation of candidate bacterial phylum KSB3 points to enhanced environmental sensing as a trigger of wastewater bulking.</title>
        <authorList>
            <person name="Sekiguchi Y."/>
            <person name="Ohashi A."/>
            <person name="Parks D.H."/>
            <person name="Yamauchi T."/>
            <person name="Tyson G.W."/>
            <person name="Hugenholtz P."/>
        </authorList>
    </citation>
    <scope>NUCLEOTIDE SEQUENCE [LARGE SCALE GENOMIC DNA]</scope>
</reference>
<evidence type="ECO:0000256" key="8">
    <source>
        <dbReference type="SAM" id="Phobius"/>
    </source>
</evidence>
<dbReference type="Pfam" id="PF00005">
    <property type="entry name" value="ABC_tran"/>
    <property type="match status" value="1"/>
</dbReference>
<evidence type="ECO:0000256" key="1">
    <source>
        <dbReference type="ARBA" id="ARBA00004651"/>
    </source>
</evidence>
<dbReference type="SUPFAM" id="SSF90123">
    <property type="entry name" value="ABC transporter transmembrane region"/>
    <property type="match status" value="1"/>
</dbReference>
<dbReference type="SMART" id="SM00382">
    <property type="entry name" value="AAA"/>
    <property type="match status" value="1"/>
</dbReference>
<comment type="subcellular location">
    <subcellularLocation>
        <location evidence="1">Cell membrane</location>
        <topology evidence="1">Multi-pass membrane protein</topology>
    </subcellularLocation>
</comment>
<keyword evidence="7 8" id="KW-0472">Membrane</keyword>
<evidence type="ECO:0000313" key="11">
    <source>
        <dbReference type="EMBL" id="GAK49110.1"/>
    </source>
</evidence>
<dbReference type="Gene3D" id="3.40.50.300">
    <property type="entry name" value="P-loop containing nucleotide triphosphate hydrolases"/>
    <property type="match status" value="1"/>
</dbReference>
<dbReference type="PROSITE" id="PS50893">
    <property type="entry name" value="ABC_TRANSPORTER_2"/>
    <property type="match status" value="1"/>
</dbReference>
<dbReference type="InterPro" id="IPR011527">
    <property type="entry name" value="ABC1_TM_dom"/>
</dbReference>
<dbReference type="SUPFAM" id="SSF52540">
    <property type="entry name" value="P-loop containing nucleoside triphosphate hydrolases"/>
    <property type="match status" value="1"/>
</dbReference>
<dbReference type="HOGENOM" id="CLU_000604_84_4_0"/>
<evidence type="ECO:0000259" key="10">
    <source>
        <dbReference type="PROSITE" id="PS50929"/>
    </source>
</evidence>
<evidence type="ECO:0000256" key="7">
    <source>
        <dbReference type="ARBA" id="ARBA00023136"/>
    </source>
</evidence>
<feature type="transmembrane region" description="Helical" evidence="8">
    <location>
        <begin position="177"/>
        <end position="193"/>
    </location>
</feature>
<proteinExistence type="predicted"/>
<dbReference type="PROSITE" id="PS50929">
    <property type="entry name" value="ABC_TM1F"/>
    <property type="match status" value="1"/>
</dbReference>
<dbReference type="InterPro" id="IPR036640">
    <property type="entry name" value="ABC1_TM_sf"/>
</dbReference>
<keyword evidence="2" id="KW-0813">Transport</keyword>
<dbReference type="PANTHER" id="PTHR43394:SF1">
    <property type="entry name" value="ATP-BINDING CASSETTE SUB-FAMILY B MEMBER 10, MITOCHONDRIAL"/>
    <property type="match status" value="1"/>
</dbReference>